<comment type="caution">
    <text evidence="2">The sequence shown here is derived from an EMBL/GenBank/DDBJ whole genome shotgun (WGS) entry which is preliminary data.</text>
</comment>
<evidence type="ECO:0000256" key="1">
    <source>
        <dbReference type="SAM" id="MobiDB-lite"/>
    </source>
</evidence>
<accession>A0A1E5NXS2</accession>
<proteinExistence type="predicted"/>
<keyword evidence="2" id="KW-0614">Plasmid</keyword>
<gene>
    <name evidence="2" type="ORF">BGK67_35395</name>
</gene>
<reference evidence="2 3" key="1">
    <citation type="submission" date="2016-08" db="EMBL/GenBank/DDBJ databases">
        <title>The complete genome of Streptomyces subrutilus 10-1-1.</title>
        <authorList>
            <person name="Chen X."/>
        </authorList>
    </citation>
    <scope>NUCLEOTIDE SEQUENCE [LARGE SCALE GENOMIC DNA]</scope>
    <source>
        <strain evidence="2 3">10-1-1</strain>
        <plasmid evidence="3">pacmp2</plasmid>
    </source>
</reference>
<name>A0A1E5NXS2_9ACTN</name>
<keyword evidence="3" id="KW-1185">Reference proteome</keyword>
<geneLocation type="plasmid" evidence="3">
    <name>pacmp2</name>
</geneLocation>
<feature type="compositionally biased region" description="Polar residues" evidence="1">
    <location>
        <begin position="98"/>
        <end position="109"/>
    </location>
</feature>
<protein>
    <submittedName>
        <fullName evidence="2">Uncharacterized protein</fullName>
    </submittedName>
</protein>
<sequence length="142" mass="15625">MTVNVETVWIDTKDVQVGDKIACLLSDARAYPSVTGWTDRVLELSKQGLEDVTHRTFQVNGAPWWAEDMTTFDLSGRALVVSRDAEEHQEPEDGDSEGTPSIEQMQSWMSEGGAEARDGCWVEPDGTCEHGSPSWLLAIGVI</sequence>
<dbReference type="AlphaFoldDB" id="A0A1E5NXS2"/>
<dbReference type="EMBL" id="MEHK01000006">
    <property type="protein sequence ID" value="OEJ20922.1"/>
    <property type="molecule type" value="Genomic_DNA"/>
</dbReference>
<evidence type="ECO:0000313" key="2">
    <source>
        <dbReference type="EMBL" id="OEJ20922.1"/>
    </source>
</evidence>
<organism evidence="2 3">
    <name type="scientific">Streptomyces subrutilus</name>
    <dbReference type="NCBI Taxonomy" id="36818"/>
    <lineage>
        <taxon>Bacteria</taxon>
        <taxon>Bacillati</taxon>
        <taxon>Actinomycetota</taxon>
        <taxon>Actinomycetes</taxon>
        <taxon>Kitasatosporales</taxon>
        <taxon>Streptomycetaceae</taxon>
        <taxon>Streptomyces</taxon>
    </lineage>
</organism>
<evidence type="ECO:0000313" key="3">
    <source>
        <dbReference type="Proteomes" id="UP000095705"/>
    </source>
</evidence>
<dbReference type="Proteomes" id="UP000095705">
    <property type="component" value="Plasmid pACMP2"/>
</dbReference>
<feature type="region of interest" description="Disordered" evidence="1">
    <location>
        <begin position="81"/>
        <end position="125"/>
    </location>
</feature>